<dbReference type="AlphaFoldDB" id="A0A368H3N0"/>
<gene>
    <name evidence="2" type="ORF">ANCCAN_02574</name>
</gene>
<accession>A0A368H3N0</accession>
<evidence type="ECO:0000313" key="2">
    <source>
        <dbReference type="EMBL" id="RCN51213.1"/>
    </source>
</evidence>
<protein>
    <submittedName>
        <fullName evidence="2">Uncharacterized protein</fullName>
    </submittedName>
</protein>
<feature type="compositionally biased region" description="Low complexity" evidence="1">
    <location>
        <begin position="22"/>
        <end position="33"/>
    </location>
</feature>
<sequence length="90" mass="9130">MNINASTNGVASSHTQPVGLPSTSASNSNGTTSVITGSGRRLEPGEIPVTKSSVAKALGNMNKNMLDAAMLQLLATQMMTQQAAVAKTNG</sequence>
<feature type="compositionally biased region" description="Polar residues" evidence="1">
    <location>
        <begin position="1"/>
        <end position="16"/>
    </location>
</feature>
<dbReference type="STRING" id="29170.A0A368H3N0"/>
<comment type="caution">
    <text evidence="2">The sequence shown here is derived from an EMBL/GenBank/DDBJ whole genome shotgun (WGS) entry which is preliminary data.</text>
</comment>
<dbReference type="OrthoDB" id="5873964at2759"/>
<evidence type="ECO:0000256" key="1">
    <source>
        <dbReference type="SAM" id="MobiDB-lite"/>
    </source>
</evidence>
<name>A0A368H3N0_ANCCA</name>
<evidence type="ECO:0000313" key="3">
    <source>
        <dbReference type="Proteomes" id="UP000252519"/>
    </source>
</evidence>
<dbReference type="Proteomes" id="UP000252519">
    <property type="component" value="Unassembled WGS sequence"/>
</dbReference>
<proteinExistence type="predicted"/>
<dbReference type="EMBL" id="JOJR01000015">
    <property type="protein sequence ID" value="RCN51213.1"/>
    <property type="molecule type" value="Genomic_DNA"/>
</dbReference>
<organism evidence="2 3">
    <name type="scientific">Ancylostoma caninum</name>
    <name type="common">Dog hookworm</name>
    <dbReference type="NCBI Taxonomy" id="29170"/>
    <lineage>
        <taxon>Eukaryota</taxon>
        <taxon>Metazoa</taxon>
        <taxon>Ecdysozoa</taxon>
        <taxon>Nematoda</taxon>
        <taxon>Chromadorea</taxon>
        <taxon>Rhabditida</taxon>
        <taxon>Rhabditina</taxon>
        <taxon>Rhabditomorpha</taxon>
        <taxon>Strongyloidea</taxon>
        <taxon>Ancylostomatidae</taxon>
        <taxon>Ancylostomatinae</taxon>
        <taxon>Ancylostoma</taxon>
    </lineage>
</organism>
<keyword evidence="3" id="KW-1185">Reference proteome</keyword>
<feature type="region of interest" description="Disordered" evidence="1">
    <location>
        <begin position="1"/>
        <end position="48"/>
    </location>
</feature>
<reference evidence="2 3" key="1">
    <citation type="submission" date="2014-10" db="EMBL/GenBank/DDBJ databases">
        <title>Draft genome of the hookworm Ancylostoma caninum.</title>
        <authorList>
            <person name="Mitreva M."/>
        </authorList>
    </citation>
    <scope>NUCLEOTIDE SEQUENCE [LARGE SCALE GENOMIC DNA]</scope>
    <source>
        <strain evidence="2 3">Baltimore</strain>
    </source>
</reference>